<evidence type="ECO:0000313" key="2">
    <source>
        <dbReference type="Proteomes" id="UP001519273"/>
    </source>
</evidence>
<sequence length="362" mass="42596">MNLADMLSFADIGQLTRIATHYECECNENSKHELIQSILTKVSGRQFFEHQVRRLSVEELHFLNSILFDSRSFFSLEELVACVQQSKLIRNVHEDENPRETVLKFKQRGWIFNGTTRDTRYLYQVPIDLKNRFREVIEGYLKTNLQFGTVPSVYREEHSLLSEDLLLFLKYVHQYEIPLNNEGVMYRRNQQQIMESLHVTEPLVGKGGWRFGYGRRYKDYPTRFALLYDYAFHNRLIEERGAQLILTERGTEHVLESRQEPMTQIFRFWLRLYRGPIPNMTSLIYWIHSCAKEWVTVSSLYGAVGSLIRPFFYDTPESIFEHRLLLMLMHLGMLRVGEGNIEGKMIQVTPLGSSLVKDAVHV</sequence>
<dbReference type="RefSeq" id="WP_209845325.1">
    <property type="nucleotide sequence ID" value="NZ_CBCRVE010000001.1"/>
</dbReference>
<evidence type="ECO:0000313" key="1">
    <source>
        <dbReference type="EMBL" id="MBP1935779.1"/>
    </source>
</evidence>
<dbReference type="Proteomes" id="UP001519273">
    <property type="component" value="Unassembled WGS sequence"/>
</dbReference>
<dbReference type="EMBL" id="JAGGKP010000001">
    <property type="protein sequence ID" value="MBP1935779.1"/>
    <property type="molecule type" value="Genomic_DNA"/>
</dbReference>
<keyword evidence="2" id="KW-1185">Reference proteome</keyword>
<comment type="caution">
    <text evidence="1">The sequence shown here is derived from an EMBL/GenBank/DDBJ whole genome shotgun (WGS) entry which is preliminary data.</text>
</comment>
<protein>
    <recommendedName>
        <fullName evidence="3">Helicase XPB/Ssl2 N-terminal domain-containing protein</fullName>
    </recommendedName>
</protein>
<evidence type="ECO:0008006" key="3">
    <source>
        <dbReference type="Google" id="ProtNLM"/>
    </source>
</evidence>
<reference evidence="1 2" key="1">
    <citation type="submission" date="2021-03" db="EMBL/GenBank/DDBJ databases">
        <title>Genomic Encyclopedia of Type Strains, Phase IV (KMG-IV): sequencing the most valuable type-strain genomes for metagenomic binning, comparative biology and taxonomic classification.</title>
        <authorList>
            <person name="Goeker M."/>
        </authorList>
    </citation>
    <scope>NUCLEOTIDE SEQUENCE [LARGE SCALE GENOMIC DNA]</scope>
    <source>
        <strain evidence="1 2">DSM 23491</strain>
    </source>
</reference>
<proteinExistence type="predicted"/>
<gene>
    <name evidence="1" type="ORF">J2Z20_000640</name>
</gene>
<organism evidence="1 2">
    <name type="scientific">Paenibacillus sediminis</name>
    <dbReference type="NCBI Taxonomy" id="664909"/>
    <lineage>
        <taxon>Bacteria</taxon>
        <taxon>Bacillati</taxon>
        <taxon>Bacillota</taxon>
        <taxon>Bacilli</taxon>
        <taxon>Bacillales</taxon>
        <taxon>Paenibacillaceae</taxon>
        <taxon>Paenibacillus</taxon>
    </lineage>
</organism>
<name>A0ABS4GZS6_9BACL</name>
<accession>A0ABS4GZS6</accession>